<feature type="transmembrane region" description="Helical" evidence="1">
    <location>
        <begin position="9"/>
        <end position="25"/>
    </location>
</feature>
<keyword evidence="3" id="KW-1185">Reference proteome</keyword>
<dbReference type="Pfam" id="PF10311">
    <property type="entry name" value="Ilm1"/>
    <property type="match status" value="1"/>
</dbReference>
<keyword evidence="1" id="KW-0812">Transmembrane</keyword>
<dbReference type="EMBL" id="KV453915">
    <property type="protein sequence ID" value="ODV77363.1"/>
    <property type="molecule type" value="Genomic_DNA"/>
</dbReference>
<dbReference type="Proteomes" id="UP000094285">
    <property type="component" value="Unassembled WGS sequence"/>
</dbReference>
<evidence type="ECO:0000256" key="1">
    <source>
        <dbReference type="SAM" id="Phobius"/>
    </source>
</evidence>
<reference evidence="3" key="1">
    <citation type="submission" date="2016-05" db="EMBL/GenBank/DDBJ databases">
        <title>Comparative genomics of biotechnologically important yeasts.</title>
        <authorList>
            <consortium name="DOE Joint Genome Institute"/>
            <person name="Riley R."/>
            <person name="Haridas S."/>
            <person name="Wolfe K.H."/>
            <person name="Lopes M.R."/>
            <person name="Hittinger C.T."/>
            <person name="Goker M."/>
            <person name="Salamov A."/>
            <person name="Wisecaver J."/>
            <person name="Long T.M."/>
            <person name="Aerts A.L."/>
            <person name="Barry K."/>
            <person name="Choi C."/>
            <person name="Clum A."/>
            <person name="Coughlan A.Y."/>
            <person name="Deshpande S."/>
            <person name="Douglass A.P."/>
            <person name="Hanson S.J."/>
            <person name="Klenk H.-P."/>
            <person name="Labutti K."/>
            <person name="Lapidus A."/>
            <person name="Lindquist E."/>
            <person name="Lipzen A."/>
            <person name="Meier-Kolthoff J.P."/>
            <person name="Ohm R.A."/>
            <person name="Otillar R.P."/>
            <person name="Pangilinan J."/>
            <person name="Peng Y."/>
            <person name="Rokas A."/>
            <person name="Rosa C.A."/>
            <person name="Scheuner C."/>
            <person name="Sibirny A.A."/>
            <person name="Slot J.C."/>
            <person name="Stielow J.B."/>
            <person name="Sun H."/>
            <person name="Kurtzman C.P."/>
            <person name="Blackwell M."/>
            <person name="Grigoriev I.V."/>
            <person name="Jeffries T.W."/>
        </authorList>
    </citation>
    <scope>NUCLEOTIDE SEQUENCE [LARGE SCALE GENOMIC DNA]</scope>
    <source>
        <strain evidence="3">NRRL Y-17324</strain>
    </source>
</reference>
<proteinExistence type="predicted"/>
<keyword evidence="1" id="KW-1133">Transmembrane helix</keyword>
<gene>
    <name evidence="2" type="ORF">CANTADRAFT_27218</name>
</gene>
<evidence type="ECO:0000313" key="3">
    <source>
        <dbReference type="Proteomes" id="UP000094285"/>
    </source>
</evidence>
<evidence type="ECO:0000313" key="2">
    <source>
        <dbReference type="EMBL" id="ODV77363.1"/>
    </source>
</evidence>
<accession>A0A1E4SD02</accession>
<protein>
    <recommendedName>
        <fullName evidence="4">Protein ILM1</fullName>
    </recommendedName>
</protein>
<dbReference type="InterPro" id="IPR018815">
    <property type="entry name" value="Incr_loss_mito_DNA_1"/>
</dbReference>
<feature type="transmembrane region" description="Helical" evidence="1">
    <location>
        <begin position="114"/>
        <end position="133"/>
    </location>
</feature>
<name>A0A1E4SD02_9ASCO</name>
<dbReference type="GeneID" id="30982174"/>
<dbReference type="RefSeq" id="XP_020062485.1">
    <property type="nucleotide sequence ID" value="XM_020208037.1"/>
</dbReference>
<dbReference type="PANTHER" id="PTHR28029:SF1">
    <property type="entry name" value="PROTEIN ILM1"/>
    <property type="match status" value="1"/>
</dbReference>
<dbReference type="OrthoDB" id="5299849at2759"/>
<keyword evidence="1" id="KW-0472">Membrane</keyword>
<evidence type="ECO:0008006" key="4">
    <source>
        <dbReference type="Google" id="ProtNLM"/>
    </source>
</evidence>
<dbReference type="AlphaFoldDB" id="A0A1E4SD02"/>
<feature type="transmembrane region" description="Helical" evidence="1">
    <location>
        <begin position="56"/>
        <end position="78"/>
    </location>
</feature>
<dbReference type="PANTHER" id="PTHR28029">
    <property type="entry name" value="PROTEIN ILM1"/>
    <property type="match status" value="1"/>
</dbReference>
<organism evidence="2 3">
    <name type="scientific">Suhomyces tanzawaensis NRRL Y-17324</name>
    <dbReference type="NCBI Taxonomy" id="984487"/>
    <lineage>
        <taxon>Eukaryota</taxon>
        <taxon>Fungi</taxon>
        <taxon>Dikarya</taxon>
        <taxon>Ascomycota</taxon>
        <taxon>Saccharomycotina</taxon>
        <taxon>Pichiomycetes</taxon>
        <taxon>Debaryomycetaceae</taxon>
        <taxon>Suhomyces</taxon>
    </lineage>
</organism>
<sequence length="166" mass="19092">MQFLSAKTLLYARVVFIIIIAYYLVKDPEALSTAGFVVLLGQAMQVPLIRLQPTDTLTGFCAVIMAGFSIGDLIPLLANNVEYFDTLVPVRLAAYFGLAAYCYFVNDSPVSNSLIFTFSFFEIWFNFLIYNNLKDEKYYRVKKYIEEHSDEIRDAYDEEIRIVEVE</sequence>